<gene>
    <name evidence="1" type="ORF">A3Q56_00493</name>
</gene>
<proteinExistence type="predicted"/>
<reference evidence="1 2" key="1">
    <citation type="submission" date="2016-04" db="EMBL/GenBank/DDBJ databases">
        <title>The genome of Intoshia linei affirms orthonectids as highly simplified spiralians.</title>
        <authorList>
            <person name="Mikhailov K.V."/>
            <person name="Slusarev G.S."/>
            <person name="Nikitin M.A."/>
            <person name="Logacheva M.D."/>
            <person name="Penin A."/>
            <person name="Aleoshin V."/>
            <person name="Panchin Y.V."/>
        </authorList>
    </citation>
    <scope>NUCLEOTIDE SEQUENCE [LARGE SCALE GENOMIC DNA]</scope>
    <source>
        <strain evidence="1">Intl2013</strain>
        <tissue evidence="1">Whole animal</tissue>
    </source>
</reference>
<evidence type="ECO:0000313" key="1">
    <source>
        <dbReference type="EMBL" id="OAF71744.1"/>
    </source>
</evidence>
<organism evidence="1 2">
    <name type="scientific">Intoshia linei</name>
    <dbReference type="NCBI Taxonomy" id="1819745"/>
    <lineage>
        <taxon>Eukaryota</taxon>
        <taxon>Metazoa</taxon>
        <taxon>Spiralia</taxon>
        <taxon>Lophotrochozoa</taxon>
        <taxon>Mesozoa</taxon>
        <taxon>Orthonectida</taxon>
        <taxon>Rhopaluridae</taxon>
        <taxon>Intoshia</taxon>
    </lineage>
</organism>
<dbReference type="Proteomes" id="UP000078046">
    <property type="component" value="Unassembled WGS sequence"/>
</dbReference>
<protein>
    <submittedName>
        <fullName evidence="1">Uncharacterized protein</fullName>
    </submittedName>
</protein>
<sequence length="81" mass="9385">MIFTKSGNQTQPNHSYRIPSWMNTEINIEDAITISHLEKKLKTKESQNEMLSGRLFSFQLEMNELKSYINSCKQSKGNKST</sequence>
<comment type="caution">
    <text evidence="1">The sequence shown here is derived from an EMBL/GenBank/DDBJ whole genome shotgun (WGS) entry which is preliminary data.</text>
</comment>
<keyword evidence="2" id="KW-1185">Reference proteome</keyword>
<dbReference type="EMBL" id="LWCA01000027">
    <property type="protein sequence ID" value="OAF71744.1"/>
    <property type="molecule type" value="Genomic_DNA"/>
</dbReference>
<name>A0A177BDW6_9BILA</name>
<evidence type="ECO:0000313" key="2">
    <source>
        <dbReference type="Proteomes" id="UP000078046"/>
    </source>
</evidence>
<dbReference type="AlphaFoldDB" id="A0A177BDW6"/>
<accession>A0A177BDW6</accession>